<evidence type="ECO:0000256" key="4">
    <source>
        <dbReference type="ARBA" id="ARBA00022698"/>
    </source>
</evidence>
<dbReference type="InterPro" id="IPR022483">
    <property type="entry name" value="PSB_actinobac"/>
</dbReference>
<dbReference type="EMBL" id="BAAAPF010000276">
    <property type="protein sequence ID" value="GAA1500415.1"/>
    <property type="molecule type" value="Genomic_DNA"/>
</dbReference>
<comment type="subcellular location">
    <subcellularLocation>
        <location evidence="9">Cytoplasm</location>
    </subcellularLocation>
</comment>
<evidence type="ECO:0000256" key="10">
    <source>
        <dbReference type="NCBIfam" id="TIGR03690"/>
    </source>
</evidence>
<dbReference type="NCBIfam" id="TIGR03690">
    <property type="entry name" value="20S_bact_beta"/>
    <property type="match status" value="1"/>
</dbReference>
<comment type="subunit">
    <text evidence="9">The 20S proteasome core is composed of 14 alpha and 14 beta subunits that assemble into four stacked heptameric rings, resulting in a barrel-shaped structure. The two inner rings, each composed of seven catalytic beta subunits, are sandwiched by two outer rings, each composed of seven alpha subunits. The catalytic chamber with the active sites is on the inside of the barrel. Has a gated structure, the ends of the cylinder being occluded by the N-termini of the alpha-subunits. Is capped by the proteasome-associated ATPase, ARC.</text>
</comment>
<evidence type="ECO:0000313" key="11">
    <source>
        <dbReference type="EMBL" id="GAA1500415.1"/>
    </source>
</evidence>
<reference evidence="12" key="1">
    <citation type="journal article" date="2019" name="Int. J. Syst. Evol. Microbiol.">
        <title>The Global Catalogue of Microorganisms (GCM) 10K type strain sequencing project: providing services to taxonomists for standard genome sequencing and annotation.</title>
        <authorList>
            <consortium name="The Broad Institute Genomics Platform"/>
            <consortium name="The Broad Institute Genome Sequencing Center for Infectious Disease"/>
            <person name="Wu L."/>
            <person name="Ma J."/>
        </authorList>
    </citation>
    <scope>NUCLEOTIDE SEQUENCE [LARGE SCALE GENOMIC DNA]</scope>
    <source>
        <strain evidence="12">JCM 15481</strain>
    </source>
</reference>
<keyword evidence="7 9" id="KW-0647">Proteasome</keyword>
<comment type="similarity">
    <text evidence="9">Belongs to the peptidase T1B family.</text>
</comment>
<protein>
    <recommendedName>
        <fullName evidence="9 10">Proteasome subunit beta</fullName>
        <ecNumber evidence="9 10">3.4.25.1</ecNumber>
    </recommendedName>
    <alternativeName>
        <fullName evidence="9">20S proteasome beta subunit</fullName>
    </alternativeName>
    <alternativeName>
        <fullName evidence="9">Proteasome core protein PrcB</fullName>
    </alternativeName>
</protein>
<evidence type="ECO:0000256" key="7">
    <source>
        <dbReference type="ARBA" id="ARBA00022942"/>
    </source>
</evidence>
<dbReference type="PRINTS" id="PR00141">
    <property type="entry name" value="PROTEASOME"/>
</dbReference>
<dbReference type="Gene3D" id="3.60.20.10">
    <property type="entry name" value="Glutamine Phosphoribosylpyrophosphate, subunit 1, domain 1"/>
    <property type="match status" value="1"/>
</dbReference>
<dbReference type="InterPro" id="IPR029055">
    <property type="entry name" value="Ntn_hydrolases_N"/>
</dbReference>
<feature type="propeptide" id="PRO_5044899084" description="Removed in mature form; by autocatalysis" evidence="9">
    <location>
        <begin position="1"/>
        <end position="49"/>
    </location>
</feature>
<keyword evidence="2 9" id="KW-0963">Cytoplasm</keyword>
<dbReference type="SUPFAM" id="SSF56235">
    <property type="entry name" value="N-terminal nucleophile aminohydrolases (Ntn hydrolases)"/>
    <property type="match status" value="1"/>
</dbReference>
<feature type="chain" id="PRO_5044899083" description="Proteasome subunit beta" evidence="9">
    <location>
        <begin position="50"/>
        <end position="278"/>
    </location>
</feature>
<proteinExistence type="inferred from homology"/>
<evidence type="ECO:0000256" key="6">
    <source>
        <dbReference type="ARBA" id="ARBA00022813"/>
    </source>
</evidence>
<dbReference type="InterPro" id="IPR023333">
    <property type="entry name" value="Proteasome_suB-type"/>
</dbReference>
<evidence type="ECO:0000256" key="8">
    <source>
        <dbReference type="ARBA" id="ARBA00023145"/>
    </source>
</evidence>
<dbReference type="Pfam" id="PF00227">
    <property type="entry name" value="Proteasome"/>
    <property type="match status" value="1"/>
</dbReference>
<dbReference type="InterPro" id="IPR001353">
    <property type="entry name" value="Proteasome_sua/b"/>
</dbReference>
<dbReference type="CDD" id="cd01906">
    <property type="entry name" value="proteasome_protease_HslV"/>
    <property type="match status" value="1"/>
</dbReference>
<keyword evidence="5 9" id="KW-0378">Hydrolase</keyword>
<sequence>MEQLPPEFLTPGSSSFVDFLASHAPEQLPAHRRLPDDAGAGTLPDFPHGTTIVAATYADGVLLAADRRVTLGNGMIAHREFEKLFPADEFSAVGIAGSTGMAEEMVRLLRLELEHYEKIETVPLSLEGKANRLGTLIRDNLGPAMQGLAVVPLFAGYDPRGGAARIYSYDITGGRAEEKGFAGTGSGSVYARGALKKLYREGMGEEDAVTMAVQALYDAAEDDSATGGPDATRRIYPLVCTVTEEGCRRLPEARVAELSLAVLDGRRGRPDGPNAPLS</sequence>
<evidence type="ECO:0000313" key="12">
    <source>
        <dbReference type="Proteomes" id="UP001500443"/>
    </source>
</evidence>
<comment type="catalytic activity">
    <reaction evidence="1 9">
        <text>Cleavage of peptide bonds with very broad specificity.</text>
        <dbReference type="EC" id="3.4.25.1"/>
    </reaction>
</comment>
<keyword evidence="8 9" id="KW-0865">Zymogen</keyword>
<dbReference type="PANTHER" id="PTHR32194:SF0">
    <property type="entry name" value="ATP-DEPENDENT PROTEASE SUBUNIT HSLV"/>
    <property type="match status" value="1"/>
</dbReference>
<dbReference type="PANTHER" id="PTHR32194">
    <property type="entry name" value="METALLOPROTEASE TLDD"/>
    <property type="match status" value="1"/>
</dbReference>
<dbReference type="HAMAP" id="MF_02113_B">
    <property type="entry name" value="Proteasome_B_B"/>
    <property type="match status" value="1"/>
</dbReference>
<evidence type="ECO:0000256" key="5">
    <source>
        <dbReference type="ARBA" id="ARBA00022801"/>
    </source>
</evidence>
<keyword evidence="6 9" id="KW-0068">Autocatalytic cleavage</keyword>
<gene>
    <name evidence="11" type="primary">prcB_2</name>
    <name evidence="9" type="synonym">prcB</name>
    <name evidence="11" type="ORF">GCM10009802_55810</name>
</gene>
<keyword evidence="12" id="KW-1185">Reference proteome</keyword>
<keyword evidence="4 9" id="KW-0888">Threonine protease</keyword>
<comment type="activity regulation">
    <text evidence="9">The formation of the proteasomal ATPase ARC-20S proteasome complex, likely via the docking of the C-termini of ARC into the intersubunit pockets in the alpha-rings, may trigger opening of the gate for substrate entry. Interconversion between the open-gate and close-gate conformations leads to a dynamic regulation of the 20S proteasome proteolysis activity.</text>
</comment>
<dbReference type="PROSITE" id="PS51476">
    <property type="entry name" value="PROTEASOME_BETA_2"/>
    <property type="match status" value="1"/>
</dbReference>
<dbReference type="Proteomes" id="UP001500443">
    <property type="component" value="Unassembled WGS sequence"/>
</dbReference>
<keyword evidence="3 9" id="KW-0645">Protease</keyword>
<organism evidence="11 12">
    <name type="scientific">Streptomyces synnematoformans</name>
    <dbReference type="NCBI Taxonomy" id="415721"/>
    <lineage>
        <taxon>Bacteria</taxon>
        <taxon>Bacillati</taxon>
        <taxon>Actinomycetota</taxon>
        <taxon>Actinomycetes</taxon>
        <taxon>Kitasatosporales</taxon>
        <taxon>Streptomycetaceae</taxon>
        <taxon>Streptomyces</taxon>
    </lineage>
</organism>
<accession>A0ABP4KFI7</accession>
<comment type="pathway">
    <text evidence="9">Protein degradation; proteasomal Pup-dependent pathway.</text>
</comment>
<feature type="active site" description="Nucleophile" evidence="9">
    <location>
        <position position="50"/>
    </location>
</feature>
<dbReference type="InterPro" id="IPR000243">
    <property type="entry name" value="Pept_T1A_subB"/>
</dbReference>
<evidence type="ECO:0000256" key="2">
    <source>
        <dbReference type="ARBA" id="ARBA00022490"/>
    </source>
</evidence>
<dbReference type="EC" id="3.4.25.1" evidence="9 10"/>
<name>A0ABP4KFI7_9ACTN</name>
<evidence type="ECO:0000256" key="3">
    <source>
        <dbReference type="ARBA" id="ARBA00022670"/>
    </source>
</evidence>
<evidence type="ECO:0000256" key="9">
    <source>
        <dbReference type="HAMAP-Rule" id="MF_02113"/>
    </source>
</evidence>
<comment type="caution">
    <text evidence="11">The sequence shown here is derived from an EMBL/GenBank/DDBJ whole genome shotgun (WGS) entry which is preliminary data.</text>
</comment>
<dbReference type="GO" id="GO:0000502">
    <property type="term" value="C:proteasome complex"/>
    <property type="evidence" value="ECO:0007669"/>
    <property type="project" value="UniProtKB-KW"/>
</dbReference>
<comment type="function">
    <text evidence="9">Component of the proteasome core, a large protease complex with broad specificity involved in protein degradation.</text>
</comment>
<evidence type="ECO:0000256" key="1">
    <source>
        <dbReference type="ARBA" id="ARBA00001198"/>
    </source>
</evidence>